<protein>
    <submittedName>
        <fullName evidence="1">Uncharacterized protein</fullName>
    </submittedName>
</protein>
<reference evidence="1 2" key="1">
    <citation type="submission" date="2020-01" db="EMBL/GenBank/DDBJ databases">
        <authorList>
            <person name="Peng S.Y."/>
            <person name="Li J."/>
            <person name="Wang M."/>
            <person name="Wang L."/>
            <person name="Wang C.Q."/>
            <person name="Wang J.R."/>
        </authorList>
    </citation>
    <scope>NUCLEOTIDE SEQUENCE [LARGE SCALE GENOMIC DNA]</scope>
    <source>
        <strain evidence="1 2">XCT-34</strain>
    </source>
</reference>
<proteinExistence type="predicted"/>
<dbReference type="RefSeq" id="WP_161672709.1">
    <property type="nucleotide sequence ID" value="NZ_JAABLP010000001.1"/>
</dbReference>
<dbReference type="Proteomes" id="UP000541347">
    <property type="component" value="Unassembled WGS sequence"/>
</dbReference>
<keyword evidence="2" id="KW-1185">Reference proteome</keyword>
<name>A0ABW9ZC89_9HYPH</name>
<gene>
    <name evidence="1" type="ORF">GWI71_00055</name>
</gene>
<comment type="caution">
    <text evidence="1">The sequence shown here is derived from an EMBL/GenBank/DDBJ whole genome shotgun (WGS) entry which is preliminary data.</text>
</comment>
<evidence type="ECO:0000313" key="2">
    <source>
        <dbReference type="Proteomes" id="UP000541347"/>
    </source>
</evidence>
<accession>A0ABW9ZC89</accession>
<sequence length="100" mass="11202">MKKITLTVENQLYGPAQYPAYADRGLCVYKLGRAWCVAHVASGMTVDDRARQPSKARACELMADLLALPLDWDRPWDELRSDFGALAGDVRGVTTRYRPT</sequence>
<dbReference type="EMBL" id="JAABLP010000001">
    <property type="protein sequence ID" value="NBN62064.1"/>
    <property type="molecule type" value="Genomic_DNA"/>
</dbReference>
<organism evidence="1 2">
    <name type="scientific">Pannonibacter tanglangensis</name>
    <dbReference type="NCBI Taxonomy" id="2750084"/>
    <lineage>
        <taxon>Bacteria</taxon>
        <taxon>Pseudomonadati</taxon>
        <taxon>Pseudomonadota</taxon>
        <taxon>Alphaproteobacteria</taxon>
        <taxon>Hyphomicrobiales</taxon>
        <taxon>Stappiaceae</taxon>
        <taxon>Pannonibacter</taxon>
    </lineage>
</organism>
<evidence type="ECO:0000313" key="1">
    <source>
        <dbReference type="EMBL" id="NBN62064.1"/>
    </source>
</evidence>